<dbReference type="InterPro" id="IPR013324">
    <property type="entry name" value="RNA_pol_sigma_r3/r4-like"/>
</dbReference>
<dbReference type="CDD" id="cd06171">
    <property type="entry name" value="Sigma70_r4"/>
    <property type="match status" value="1"/>
</dbReference>
<keyword evidence="4" id="KW-0804">Transcription</keyword>
<feature type="domain" description="RNA polymerase sigma factor 70 region 4 type 2" evidence="6">
    <location>
        <begin position="125"/>
        <end position="169"/>
    </location>
</feature>
<dbReference type="InterPro" id="IPR014284">
    <property type="entry name" value="RNA_pol_sigma-70_dom"/>
</dbReference>
<gene>
    <name evidence="7" type="ORF">HME9304_00663</name>
</gene>
<organism evidence="7 8">
    <name type="scientific">Flagellimonas maritima</name>
    <dbReference type="NCBI Taxonomy" id="1383885"/>
    <lineage>
        <taxon>Bacteria</taxon>
        <taxon>Pseudomonadati</taxon>
        <taxon>Bacteroidota</taxon>
        <taxon>Flavobacteriia</taxon>
        <taxon>Flavobacteriales</taxon>
        <taxon>Flavobacteriaceae</taxon>
        <taxon>Flagellimonas</taxon>
    </lineage>
</organism>
<protein>
    <recommendedName>
        <fullName evidence="9">RNA polymerase sigma-70 factor</fullName>
    </recommendedName>
</protein>
<dbReference type="NCBIfam" id="TIGR02937">
    <property type="entry name" value="sigma70-ECF"/>
    <property type="match status" value="1"/>
</dbReference>
<keyword evidence="8" id="KW-1185">Reference proteome</keyword>
<dbReference type="GO" id="GO:0006352">
    <property type="term" value="P:DNA-templated transcription initiation"/>
    <property type="evidence" value="ECO:0007669"/>
    <property type="project" value="InterPro"/>
</dbReference>
<dbReference type="SUPFAM" id="SSF88659">
    <property type="entry name" value="Sigma3 and sigma4 domains of RNA polymerase sigma factors"/>
    <property type="match status" value="1"/>
</dbReference>
<evidence type="ECO:0000259" key="5">
    <source>
        <dbReference type="Pfam" id="PF04542"/>
    </source>
</evidence>
<evidence type="ECO:0000313" key="8">
    <source>
        <dbReference type="Proteomes" id="UP000248536"/>
    </source>
</evidence>
<dbReference type="PANTHER" id="PTHR43133">
    <property type="entry name" value="RNA POLYMERASE ECF-TYPE SIGMA FACTO"/>
    <property type="match status" value="1"/>
</dbReference>
<name>A0A2Z4LPG3_9FLAO</name>
<dbReference type="InterPro" id="IPR013325">
    <property type="entry name" value="RNA_pol_sigma_r2"/>
</dbReference>
<dbReference type="InterPro" id="IPR014327">
    <property type="entry name" value="RNA_pol_sigma70_bacteroid"/>
</dbReference>
<keyword evidence="2" id="KW-0805">Transcription regulation</keyword>
<dbReference type="AlphaFoldDB" id="A0A2Z4LPG3"/>
<dbReference type="KEGG" id="spon:HME9304_00663"/>
<dbReference type="PANTHER" id="PTHR43133:SF46">
    <property type="entry name" value="RNA POLYMERASE SIGMA-70 FACTOR ECF SUBFAMILY"/>
    <property type="match status" value="1"/>
</dbReference>
<evidence type="ECO:0000256" key="4">
    <source>
        <dbReference type="ARBA" id="ARBA00023163"/>
    </source>
</evidence>
<keyword evidence="3" id="KW-0731">Sigma factor</keyword>
<sequence>MEIDENYYLANRLRSGDYDAFDLLIEKYYNNLYVYALKLINEQCKAEDIVQNVFTNIWISRKNINPELSIKSFLYKSVYNEFIDQYRKNKPVLYLEKIYLESLERTVENDYKNFDKLLVKLDIEINKLPTKCRKIFLLNKKEGLTHKEIADYLGISTKTIEGHMTKAYKILSYKLGDMYNNILFILFSGPSTT</sequence>
<dbReference type="GO" id="GO:0016987">
    <property type="term" value="F:sigma factor activity"/>
    <property type="evidence" value="ECO:0007669"/>
    <property type="project" value="UniProtKB-KW"/>
</dbReference>
<dbReference type="Proteomes" id="UP000248536">
    <property type="component" value="Chromosome"/>
</dbReference>
<dbReference type="InterPro" id="IPR039425">
    <property type="entry name" value="RNA_pol_sigma-70-like"/>
</dbReference>
<evidence type="ECO:0000256" key="3">
    <source>
        <dbReference type="ARBA" id="ARBA00023082"/>
    </source>
</evidence>
<reference evidence="7 8" key="1">
    <citation type="submission" date="2018-06" db="EMBL/GenBank/DDBJ databases">
        <title>Spongiibacterium sp. HME9304 Genome sequencing and assembly.</title>
        <authorList>
            <person name="Kang H."/>
            <person name="Kim H."/>
            <person name="Joh K."/>
        </authorList>
    </citation>
    <scope>NUCLEOTIDE SEQUENCE [LARGE SCALE GENOMIC DNA]</scope>
    <source>
        <strain evidence="7 8">HME9304</strain>
    </source>
</reference>
<dbReference type="InterPro" id="IPR036388">
    <property type="entry name" value="WH-like_DNA-bd_sf"/>
</dbReference>
<dbReference type="InterPro" id="IPR007627">
    <property type="entry name" value="RNA_pol_sigma70_r2"/>
</dbReference>
<evidence type="ECO:0000256" key="1">
    <source>
        <dbReference type="ARBA" id="ARBA00010641"/>
    </source>
</evidence>
<evidence type="ECO:0000313" key="7">
    <source>
        <dbReference type="EMBL" id="AWX43672.1"/>
    </source>
</evidence>
<dbReference type="SUPFAM" id="SSF88946">
    <property type="entry name" value="Sigma2 domain of RNA polymerase sigma factors"/>
    <property type="match status" value="1"/>
</dbReference>
<dbReference type="Pfam" id="PF04542">
    <property type="entry name" value="Sigma70_r2"/>
    <property type="match status" value="1"/>
</dbReference>
<comment type="similarity">
    <text evidence="1">Belongs to the sigma-70 factor family. ECF subfamily.</text>
</comment>
<dbReference type="Gene3D" id="1.10.1740.10">
    <property type="match status" value="1"/>
</dbReference>
<dbReference type="Gene3D" id="1.10.10.10">
    <property type="entry name" value="Winged helix-like DNA-binding domain superfamily/Winged helix DNA-binding domain"/>
    <property type="match status" value="1"/>
</dbReference>
<evidence type="ECO:0008006" key="9">
    <source>
        <dbReference type="Google" id="ProtNLM"/>
    </source>
</evidence>
<dbReference type="Pfam" id="PF08281">
    <property type="entry name" value="Sigma70_r4_2"/>
    <property type="match status" value="1"/>
</dbReference>
<evidence type="ECO:0000259" key="6">
    <source>
        <dbReference type="Pfam" id="PF08281"/>
    </source>
</evidence>
<dbReference type="NCBIfam" id="TIGR02985">
    <property type="entry name" value="Sig70_bacteroi1"/>
    <property type="match status" value="1"/>
</dbReference>
<accession>A0A2Z4LPG3</accession>
<dbReference type="RefSeq" id="WP_112377229.1">
    <property type="nucleotide sequence ID" value="NZ_CP030104.1"/>
</dbReference>
<dbReference type="OrthoDB" id="1100095at2"/>
<feature type="domain" description="RNA polymerase sigma-70 region 2" evidence="5">
    <location>
        <begin position="24"/>
        <end position="90"/>
    </location>
</feature>
<dbReference type="GO" id="GO:0003677">
    <property type="term" value="F:DNA binding"/>
    <property type="evidence" value="ECO:0007669"/>
    <property type="project" value="InterPro"/>
</dbReference>
<dbReference type="EMBL" id="CP030104">
    <property type="protein sequence ID" value="AWX43672.1"/>
    <property type="molecule type" value="Genomic_DNA"/>
</dbReference>
<evidence type="ECO:0000256" key="2">
    <source>
        <dbReference type="ARBA" id="ARBA00023015"/>
    </source>
</evidence>
<proteinExistence type="inferred from homology"/>
<dbReference type="InterPro" id="IPR013249">
    <property type="entry name" value="RNA_pol_sigma70_r4_t2"/>
</dbReference>